<proteinExistence type="predicted"/>
<protein>
    <submittedName>
        <fullName evidence="1">Uncharacterized protein</fullName>
    </submittedName>
</protein>
<comment type="caution">
    <text evidence="1">The sequence shown here is derived from an EMBL/GenBank/DDBJ whole genome shotgun (WGS) entry which is preliminary data.</text>
</comment>
<reference evidence="1" key="1">
    <citation type="submission" date="2020-05" db="EMBL/GenBank/DDBJ databases">
        <title>Large-scale comparative analyses of tick genomes elucidate their genetic diversity and vector capacities.</title>
        <authorList>
            <person name="Jia N."/>
            <person name="Wang J."/>
            <person name="Shi W."/>
            <person name="Du L."/>
            <person name="Sun Y."/>
            <person name="Zhan W."/>
            <person name="Jiang J."/>
            <person name="Wang Q."/>
            <person name="Zhang B."/>
            <person name="Ji P."/>
            <person name="Sakyi L.B."/>
            <person name="Cui X."/>
            <person name="Yuan T."/>
            <person name="Jiang B."/>
            <person name="Yang W."/>
            <person name="Lam T.T.-Y."/>
            <person name="Chang Q."/>
            <person name="Ding S."/>
            <person name="Wang X."/>
            <person name="Zhu J."/>
            <person name="Ruan X."/>
            <person name="Zhao L."/>
            <person name="Wei J."/>
            <person name="Que T."/>
            <person name="Du C."/>
            <person name="Cheng J."/>
            <person name="Dai P."/>
            <person name="Han X."/>
            <person name="Huang E."/>
            <person name="Gao Y."/>
            <person name="Liu J."/>
            <person name="Shao H."/>
            <person name="Ye R."/>
            <person name="Li L."/>
            <person name="Wei W."/>
            <person name="Wang X."/>
            <person name="Wang C."/>
            <person name="Yang T."/>
            <person name="Huo Q."/>
            <person name="Li W."/>
            <person name="Guo W."/>
            <person name="Chen H."/>
            <person name="Zhou L."/>
            <person name="Ni X."/>
            <person name="Tian J."/>
            <person name="Zhou Y."/>
            <person name="Sheng Y."/>
            <person name="Liu T."/>
            <person name="Pan Y."/>
            <person name="Xia L."/>
            <person name="Li J."/>
            <person name="Zhao F."/>
            <person name="Cao W."/>
        </authorList>
    </citation>
    <scope>NUCLEOTIDE SEQUENCE</scope>
    <source>
        <strain evidence="1">Dsil-2018</strain>
    </source>
</reference>
<dbReference type="Proteomes" id="UP000821865">
    <property type="component" value="Chromosome 2"/>
</dbReference>
<accession>A0ACB8DCQ2</accession>
<gene>
    <name evidence="1" type="ORF">HPB49_011807</name>
</gene>
<evidence type="ECO:0000313" key="2">
    <source>
        <dbReference type="Proteomes" id="UP000821865"/>
    </source>
</evidence>
<dbReference type="EMBL" id="CM023471">
    <property type="protein sequence ID" value="KAH7965886.1"/>
    <property type="molecule type" value="Genomic_DNA"/>
</dbReference>
<name>A0ACB8DCQ2_DERSI</name>
<organism evidence="1 2">
    <name type="scientific">Dermacentor silvarum</name>
    <name type="common">Tick</name>
    <dbReference type="NCBI Taxonomy" id="543639"/>
    <lineage>
        <taxon>Eukaryota</taxon>
        <taxon>Metazoa</taxon>
        <taxon>Ecdysozoa</taxon>
        <taxon>Arthropoda</taxon>
        <taxon>Chelicerata</taxon>
        <taxon>Arachnida</taxon>
        <taxon>Acari</taxon>
        <taxon>Parasitiformes</taxon>
        <taxon>Ixodida</taxon>
        <taxon>Ixodoidea</taxon>
        <taxon>Ixodidae</taxon>
        <taxon>Rhipicephalinae</taxon>
        <taxon>Dermacentor</taxon>
    </lineage>
</organism>
<sequence length="854" mass="93055">MDNLTSPTQATARLPRQLREAAPFADPLSIQRAFSFEEKIQAKTRSRSRSRSQSAKRTMWADEVKGVTQPSQKGKKKTHHTKERKASTSNPGPLAGQPKRKAPNPDPLSDTEEEDELTEACETSSTALALAAKNEGKCHGSTLSTPTRPTSIDAAKHLDHEDTKFHQVGPLLKILRPKCTRSRGRRRYGVTPNGVEHRRPTALNRSPEAKWRPPRHSRGVTIPTAWPGRRFQHRKPKILLFRNFGTNPSMKRLLFSRAAGSKGKALTNWKPRPFPKPGPDDFVVVLKPREHVSLHQAFSQNRYGAAFTAYLGPEVARSVTVMPSREQNLIVIHTPNPAAADRLLGELSIQTESGAIPLHGYLRQDGGDVCHGVIAVSNTDTTESLRQQVQWRAGTIVEVRKFGASSKARVTFAGREKPRFVHYENMLITVQNYYRTIPACGLCGAVGHRADACPNTQPSICGLCGQQAPLVEGVRAPHECVPRCSVCGGGHATNSRECAAKFRTHKTAAPKGGTNNQIAAKKKSRHLGPPGESRDDSITEKPAPSTGGAGKRTSMQPPPHGDTGKLSTAPPRGEARAWANAVKHGTQMLLKKITLLESQSKQLTTPPSPPAPEAMESEPAAPKAALSAEAALEARLEARMDARFNALETQISAAITSAIAKMTETIPTIVAQHIAQSSRGVRRTGGLIKDVSGRYPKTSRRVTETELDDEDSCSLSGIEDAPLPASAGSVAASLQPLFHFNDHGGQPSILVDGTPAARVARGRVLGLYVQDGGRAGHTVYLLLPQTEQIIAMLRRVSNRRSALKKRDMLRLVDACILNRFNYDIPFHRLTRAKRDRVDTLIRKATKVAHCGSTL</sequence>
<keyword evidence="2" id="KW-1185">Reference proteome</keyword>
<evidence type="ECO:0000313" key="1">
    <source>
        <dbReference type="EMBL" id="KAH7965886.1"/>
    </source>
</evidence>